<evidence type="ECO:0000313" key="12">
    <source>
        <dbReference type="EMBL" id="KAL1868476.1"/>
    </source>
</evidence>
<evidence type="ECO:0000256" key="11">
    <source>
        <dbReference type="SAM" id="MobiDB-lite"/>
    </source>
</evidence>
<evidence type="ECO:0000313" key="13">
    <source>
        <dbReference type="Proteomes" id="UP001583177"/>
    </source>
</evidence>
<evidence type="ECO:0000256" key="2">
    <source>
        <dbReference type="ARBA" id="ARBA00022603"/>
    </source>
</evidence>
<evidence type="ECO:0000256" key="4">
    <source>
        <dbReference type="ARBA" id="ARBA00022691"/>
    </source>
</evidence>
<feature type="region of interest" description="Disordered" evidence="11">
    <location>
        <begin position="1"/>
        <end position="21"/>
    </location>
</feature>
<dbReference type="Gene3D" id="3.40.50.150">
    <property type="entry name" value="Vaccinia Virus protein VP39"/>
    <property type="match status" value="1"/>
</dbReference>
<accession>A0ABR3WXS6</accession>
<dbReference type="EMBL" id="JAWRVE010000045">
    <property type="protein sequence ID" value="KAL1868476.1"/>
    <property type="molecule type" value="Genomic_DNA"/>
</dbReference>
<evidence type="ECO:0000256" key="9">
    <source>
        <dbReference type="ARBA" id="ARBA00047885"/>
    </source>
</evidence>
<evidence type="ECO:0000256" key="7">
    <source>
        <dbReference type="ARBA" id="ARBA00043129"/>
    </source>
</evidence>
<dbReference type="PIRSF" id="PIRSF016958">
    <property type="entry name" value="DUF858_MeTrfase_lik"/>
    <property type="match status" value="1"/>
</dbReference>
<keyword evidence="2" id="KW-0489">Methyltransferase</keyword>
<comment type="catalytic activity">
    <reaction evidence="9">
        <text>N-terminal L-prolyl-L-prolyl-L-lysyl-[protein] + 2 S-adenosyl-L-methionine = N-terminal N,N-dimethyl-L-prolyl-L-prolyl-L-lysyl-[protein] + 2 S-adenosyl-L-homocysteine + 2 H(+)</text>
        <dbReference type="Rhea" id="RHEA:54736"/>
        <dbReference type="Rhea" id="RHEA-COMP:13787"/>
        <dbReference type="Rhea" id="RHEA-COMP:13974"/>
        <dbReference type="ChEBI" id="CHEBI:15378"/>
        <dbReference type="ChEBI" id="CHEBI:57856"/>
        <dbReference type="ChEBI" id="CHEBI:59789"/>
        <dbReference type="ChEBI" id="CHEBI:138059"/>
        <dbReference type="ChEBI" id="CHEBI:138318"/>
        <dbReference type="EC" id="2.1.1.244"/>
    </reaction>
</comment>
<reference evidence="12 13" key="1">
    <citation type="journal article" date="2024" name="IMA Fungus">
        <title>IMA Genome - F19 : A genome assembly and annotation guide to empower mycologists, including annotated draft genome sequences of Ceratocystis pirilliformis, Diaporthe australafricana, Fusarium ophioides, Paecilomyces lecythidis, and Sporothrix stenoceras.</title>
        <authorList>
            <person name="Aylward J."/>
            <person name="Wilson A.M."/>
            <person name="Visagie C.M."/>
            <person name="Spraker J."/>
            <person name="Barnes I."/>
            <person name="Buitendag C."/>
            <person name="Ceriani C."/>
            <person name="Del Mar Angel L."/>
            <person name="du Plessis D."/>
            <person name="Fuchs T."/>
            <person name="Gasser K."/>
            <person name="Kramer D."/>
            <person name="Li W."/>
            <person name="Munsamy K."/>
            <person name="Piso A."/>
            <person name="Price J.L."/>
            <person name="Sonnekus B."/>
            <person name="Thomas C."/>
            <person name="van der Nest A."/>
            <person name="van Dijk A."/>
            <person name="van Heerden A."/>
            <person name="van Vuuren N."/>
            <person name="Yilmaz N."/>
            <person name="Duong T.A."/>
            <person name="van der Merwe N.A."/>
            <person name="Wingfield M.J."/>
            <person name="Wingfield B.D."/>
        </authorList>
    </citation>
    <scope>NUCLEOTIDE SEQUENCE [LARGE SCALE GENOMIC DNA]</scope>
    <source>
        <strain evidence="12 13">CMW 18300</strain>
    </source>
</reference>
<dbReference type="Pfam" id="PF05891">
    <property type="entry name" value="Methyltransf_PK"/>
    <property type="match status" value="1"/>
</dbReference>
<name>A0ABR3WXS6_9PEZI</name>
<evidence type="ECO:0000256" key="1">
    <source>
        <dbReference type="ARBA" id="ARBA00009059"/>
    </source>
</evidence>
<evidence type="ECO:0000256" key="3">
    <source>
        <dbReference type="ARBA" id="ARBA00022679"/>
    </source>
</evidence>
<keyword evidence="4" id="KW-0949">S-adenosyl-L-methionine</keyword>
<comment type="catalytic activity">
    <reaction evidence="8">
        <text>N-terminal L-seryl-L-prolyl-L-lysyl-[protein] + 3 S-adenosyl-L-methionine = N-terminal N,N,N-trimethyl-L-seryl-L-prolyl-L-lysyl-[protein] + 3 S-adenosyl-L-homocysteine + 3 H(+)</text>
        <dbReference type="Rhea" id="RHEA:54724"/>
        <dbReference type="Rhea" id="RHEA-COMP:13789"/>
        <dbReference type="Rhea" id="RHEA-COMP:13973"/>
        <dbReference type="ChEBI" id="CHEBI:15378"/>
        <dbReference type="ChEBI" id="CHEBI:57856"/>
        <dbReference type="ChEBI" id="CHEBI:59789"/>
        <dbReference type="ChEBI" id="CHEBI:138061"/>
        <dbReference type="ChEBI" id="CHEBI:138317"/>
        <dbReference type="EC" id="2.1.1.244"/>
    </reaction>
</comment>
<dbReference type="PANTHER" id="PTHR12753">
    <property type="entry name" value="AD-003 - RELATED"/>
    <property type="match status" value="1"/>
</dbReference>
<evidence type="ECO:0000256" key="5">
    <source>
        <dbReference type="ARBA" id="ARBA00039112"/>
    </source>
</evidence>
<sequence>MSDPNQRDASQAPDSKINVEDGRNYWQNVDADVNGMLGGFPYVSRVDLQGSRNFLAKFGIGTKDGQRTVAAALEGGAGIGRITEGLLLGISQEVDVVEPIAKFTEALSKKSGVRQVFNVGLEEWLPDVGVKYDLVWNQWCVGHLKDEQLAQYLERCTTVLAPGDGLIVVKENISTSGVDLFDDQDSSVTRTDEKFQSIFKDAGLRLVKAETQRGFPKELFPVRIYALKPQA</sequence>
<dbReference type="EC" id="2.1.1.244" evidence="5"/>
<evidence type="ECO:0000256" key="6">
    <source>
        <dbReference type="ARBA" id="ARBA00039449"/>
    </source>
</evidence>
<dbReference type="CDD" id="cd02440">
    <property type="entry name" value="AdoMet_MTases"/>
    <property type="match status" value="1"/>
</dbReference>
<dbReference type="InterPro" id="IPR029063">
    <property type="entry name" value="SAM-dependent_MTases_sf"/>
</dbReference>
<dbReference type="Proteomes" id="UP001583177">
    <property type="component" value="Unassembled WGS sequence"/>
</dbReference>
<comment type="caution">
    <text evidence="12">The sequence shown here is derived from an EMBL/GenBank/DDBJ whole genome shotgun (WGS) entry which is preliminary data.</text>
</comment>
<organism evidence="12 13">
    <name type="scientific">Diaporthe australafricana</name>
    <dbReference type="NCBI Taxonomy" id="127596"/>
    <lineage>
        <taxon>Eukaryota</taxon>
        <taxon>Fungi</taxon>
        <taxon>Dikarya</taxon>
        <taxon>Ascomycota</taxon>
        <taxon>Pezizomycotina</taxon>
        <taxon>Sordariomycetes</taxon>
        <taxon>Sordariomycetidae</taxon>
        <taxon>Diaporthales</taxon>
        <taxon>Diaporthaceae</taxon>
        <taxon>Diaporthe</taxon>
    </lineage>
</organism>
<proteinExistence type="inferred from homology"/>
<dbReference type="InterPro" id="IPR008576">
    <property type="entry name" value="MeTrfase_NTM1"/>
</dbReference>
<evidence type="ECO:0000256" key="8">
    <source>
        <dbReference type="ARBA" id="ARBA00047306"/>
    </source>
</evidence>
<keyword evidence="13" id="KW-1185">Reference proteome</keyword>
<keyword evidence="3" id="KW-0808">Transferase</keyword>
<comment type="catalytic activity">
    <reaction evidence="10">
        <text>N-terminal L-alanyl-L-prolyl-L-lysyl-[protein] + 3 S-adenosyl-L-methionine = N-terminal N,N,N-trimethyl-L-alanyl-L-prolyl-L-lysyl-[protein] + 3 S-adenosyl-L-homocysteine + 3 H(+)</text>
        <dbReference type="Rhea" id="RHEA:54712"/>
        <dbReference type="Rhea" id="RHEA-COMP:13785"/>
        <dbReference type="Rhea" id="RHEA-COMP:13971"/>
        <dbReference type="ChEBI" id="CHEBI:15378"/>
        <dbReference type="ChEBI" id="CHEBI:57856"/>
        <dbReference type="ChEBI" id="CHEBI:59789"/>
        <dbReference type="ChEBI" id="CHEBI:138057"/>
        <dbReference type="ChEBI" id="CHEBI:138315"/>
        <dbReference type="EC" id="2.1.1.244"/>
    </reaction>
</comment>
<dbReference type="PANTHER" id="PTHR12753:SF0">
    <property type="entry name" value="ALPHA N-TERMINAL PROTEIN METHYLTRANSFERASE 1"/>
    <property type="match status" value="1"/>
</dbReference>
<dbReference type="SUPFAM" id="SSF53335">
    <property type="entry name" value="S-adenosyl-L-methionine-dependent methyltransferases"/>
    <property type="match status" value="1"/>
</dbReference>
<protein>
    <recommendedName>
        <fullName evidence="6">Alpha N-terminal protein methyltransferase 1</fullName>
        <ecNumber evidence="5">2.1.1.244</ecNumber>
    </recommendedName>
    <alternativeName>
        <fullName evidence="7">X-Pro-Lys N-terminal protein methyltransferase 1</fullName>
    </alternativeName>
</protein>
<comment type="similarity">
    <text evidence="1">Belongs to the methyltransferase superfamily. NTM1 family.</text>
</comment>
<evidence type="ECO:0000256" key="10">
    <source>
        <dbReference type="ARBA" id="ARBA00048167"/>
    </source>
</evidence>
<gene>
    <name evidence="12" type="ORF">Daus18300_005910</name>
</gene>